<sequence>MDEIQMIDRKKLLFVYNPISGTRIISRKLSQIVDIFTKYGYDVTCHPTQQRNDCMETVIRCHDKYDLIVISGGDGTLNEAVNGFMKCGYRNRFGYLPSGSTNDFSHSIGMPAQTADAARAIMEGTPISYDLGNLNGRFFTYVAGFGTLAEVSYSTPQNLKNTLGFTAYLLNGISALSSIESYNIQYETPEKSDSGEYLLGLVTNSLYVGGFRNILVNDVSLNDGLFEILLVRKPKTAADMSAVASSLLKHDFNNRFIECFKSKSIRITCDKPISWTLDGESGGSYELSIIENHHGAMNIIGGSEQTAQPQRPAAV</sequence>
<reference evidence="10" key="1">
    <citation type="submission" date="2020-10" db="EMBL/GenBank/DDBJ databases">
        <authorList>
            <person name="Gilroy R."/>
        </authorList>
    </citation>
    <scope>NUCLEOTIDE SEQUENCE</scope>
    <source>
        <strain evidence="10">CHK33-4379</strain>
    </source>
</reference>
<keyword evidence="10" id="KW-0808">Transferase</keyword>
<dbReference type="InterPro" id="IPR005218">
    <property type="entry name" value="Diacylglycerol/lipid_kinase"/>
</dbReference>
<dbReference type="InterPro" id="IPR016064">
    <property type="entry name" value="NAD/diacylglycerol_kinase_sf"/>
</dbReference>
<name>A0A9D1GTH4_9FIRM</name>
<dbReference type="AlphaFoldDB" id="A0A9D1GTH4"/>
<accession>A0A9D1GTH4</accession>
<evidence type="ECO:0000256" key="2">
    <source>
        <dbReference type="ARBA" id="ARBA00005983"/>
    </source>
</evidence>
<evidence type="ECO:0000256" key="8">
    <source>
        <dbReference type="ARBA" id="ARBA00023264"/>
    </source>
</evidence>
<gene>
    <name evidence="10" type="ORF">IAC39_05420</name>
</gene>
<dbReference type="GO" id="GO:0008654">
    <property type="term" value="P:phospholipid biosynthetic process"/>
    <property type="evidence" value="ECO:0007669"/>
    <property type="project" value="UniProtKB-KW"/>
</dbReference>
<dbReference type="Gene3D" id="2.60.200.40">
    <property type="match status" value="1"/>
</dbReference>
<dbReference type="GO" id="GO:0005886">
    <property type="term" value="C:plasma membrane"/>
    <property type="evidence" value="ECO:0007669"/>
    <property type="project" value="TreeGrafter"/>
</dbReference>
<dbReference type="Pfam" id="PF00781">
    <property type="entry name" value="DAGK_cat"/>
    <property type="match status" value="1"/>
</dbReference>
<keyword evidence="6" id="KW-0443">Lipid metabolism</keyword>
<dbReference type="InterPro" id="IPR017438">
    <property type="entry name" value="ATP-NAD_kinase_N"/>
</dbReference>
<dbReference type="EMBL" id="DVLL01000020">
    <property type="protein sequence ID" value="HIT59128.1"/>
    <property type="molecule type" value="Genomic_DNA"/>
</dbReference>
<evidence type="ECO:0000256" key="5">
    <source>
        <dbReference type="ARBA" id="ARBA00022842"/>
    </source>
</evidence>
<comment type="similarity">
    <text evidence="2">Belongs to the diacylglycerol/lipid kinase family.</text>
</comment>
<dbReference type="SUPFAM" id="SSF111331">
    <property type="entry name" value="NAD kinase/diacylglycerol kinase-like"/>
    <property type="match status" value="1"/>
</dbReference>
<keyword evidence="7" id="KW-0594">Phospholipid biosynthesis</keyword>
<dbReference type="GO" id="GO:0004143">
    <property type="term" value="F:ATP-dependent diacylglycerol kinase activity"/>
    <property type="evidence" value="ECO:0007669"/>
    <property type="project" value="TreeGrafter"/>
</dbReference>
<dbReference type="PROSITE" id="PS50146">
    <property type="entry name" value="DAGK"/>
    <property type="match status" value="1"/>
</dbReference>
<proteinExistence type="inferred from homology"/>
<evidence type="ECO:0000259" key="9">
    <source>
        <dbReference type="PROSITE" id="PS50146"/>
    </source>
</evidence>
<dbReference type="PANTHER" id="PTHR12358:SF106">
    <property type="entry name" value="LIPID KINASE YEGS"/>
    <property type="match status" value="1"/>
</dbReference>
<dbReference type="Gene3D" id="3.40.50.10330">
    <property type="entry name" value="Probable inorganic polyphosphate/atp-NAD kinase, domain 1"/>
    <property type="match status" value="1"/>
</dbReference>
<feature type="domain" description="DAGKc" evidence="9">
    <location>
        <begin position="7"/>
        <end position="138"/>
    </location>
</feature>
<evidence type="ECO:0000256" key="1">
    <source>
        <dbReference type="ARBA" id="ARBA00001946"/>
    </source>
</evidence>
<dbReference type="GO" id="GO:0005524">
    <property type="term" value="F:ATP binding"/>
    <property type="evidence" value="ECO:0007669"/>
    <property type="project" value="InterPro"/>
</dbReference>
<organism evidence="10 11">
    <name type="scientific">Candidatus Faeciplasma pullistercoris</name>
    <dbReference type="NCBI Taxonomy" id="2840800"/>
    <lineage>
        <taxon>Bacteria</taxon>
        <taxon>Bacillati</taxon>
        <taxon>Bacillota</taxon>
        <taxon>Clostridia</taxon>
        <taxon>Eubacteriales</taxon>
        <taxon>Oscillospiraceae</taxon>
        <taxon>Oscillospiraceae incertae sedis</taxon>
        <taxon>Candidatus Faeciplasma</taxon>
    </lineage>
</organism>
<keyword evidence="10" id="KW-0418">Kinase</keyword>
<keyword evidence="3" id="KW-0444">Lipid biosynthesis</keyword>
<dbReference type="InterPro" id="IPR050187">
    <property type="entry name" value="Lipid_Phosphate_FormReg"/>
</dbReference>
<dbReference type="GO" id="GO:0046872">
    <property type="term" value="F:metal ion binding"/>
    <property type="evidence" value="ECO:0007669"/>
    <property type="project" value="UniProtKB-KW"/>
</dbReference>
<dbReference type="PANTHER" id="PTHR12358">
    <property type="entry name" value="SPHINGOSINE KINASE"/>
    <property type="match status" value="1"/>
</dbReference>
<protein>
    <submittedName>
        <fullName evidence="10">Diacylglycerol kinase family lipid kinase</fullName>
    </submittedName>
</protein>
<keyword evidence="5" id="KW-0460">Magnesium</keyword>
<dbReference type="SMART" id="SM00046">
    <property type="entry name" value="DAGKc"/>
    <property type="match status" value="1"/>
</dbReference>
<comment type="caution">
    <text evidence="10">The sequence shown here is derived from an EMBL/GenBank/DDBJ whole genome shotgun (WGS) entry which is preliminary data.</text>
</comment>
<dbReference type="InterPro" id="IPR001206">
    <property type="entry name" value="Diacylglycerol_kinase_cat_dom"/>
</dbReference>
<dbReference type="Proteomes" id="UP000824136">
    <property type="component" value="Unassembled WGS sequence"/>
</dbReference>
<evidence type="ECO:0000313" key="10">
    <source>
        <dbReference type="EMBL" id="HIT59128.1"/>
    </source>
</evidence>
<comment type="cofactor">
    <cofactor evidence="1">
        <name>Mg(2+)</name>
        <dbReference type="ChEBI" id="CHEBI:18420"/>
    </cofactor>
</comment>
<reference evidence="10" key="2">
    <citation type="journal article" date="2021" name="PeerJ">
        <title>Extensive microbial diversity within the chicken gut microbiome revealed by metagenomics and culture.</title>
        <authorList>
            <person name="Gilroy R."/>
            <person name="Ravi A."/>
            <person name="Getino M."/>
            <person name="Pursley I."/>
            <person name="Horton D.L."/>
            <person name="Alikhan N.F."/>
            <person name="Baker D."/>
            <person name="Gharbi K."/>
            <person name="Hall N."/>
            <person name="Watson M."/>
            <person name="Adriaenssens E.M."/>
            <person name="Foster-Nyarko E."/>
            <person name="Jarju S."/>
            <person name="Secka A."/>
            <person name="Antonio M."/>
            <person name="Oren A."/>
            <person name="Chaudhuri R.R."/>
            <person name="La Ragione R."/>
            <person name="Hildebrand F."/>
            <person name="Pallen M.J."/>
        </authorList>
    </citation>
    <scope>NUCLEOTIDE SEQUENCE</scope>
    <source>
        <strain evidence="10">CHK33-4379</strain>
    </source>
</reference>
<keyword evidence="8" id="KW-1208">Phospholipid metabolism</keyword>
<evidence type="ECO:0000256" key="6">
    <source>
        <dbReference type="ARBA" id="ARBA00023098"/>
    </source>
</evidence>
<dbReference type="NCBIfam" id="TIGR00147">
    <property type="entry name" value="YegS/Rv2252/BmrU family lipid kinase"/>
    <property type="match status" value="1"/>
</dbReference>
<keyword evidence="4" id="KW-0479">Metal-binding</keyword>
<evidence type="ECO:0000256" key="7">
    <source>
        <dbReference type="ARBA" id="ARBA00023209"/>
    </source>
</evidence>
<evidence type="ECO:0000256" key="3">
    <source>
        <dbReference type="ARBA" id="ARBA00022516"/>
    </source>
</evidence>
<evidence type="ECO:0000256" key="4">
    <source>
        <dbReference type="ARBA" id="ARBA00022723"/>
    </source>
</evidence>
<evidence type="ECO:0000313" key="11">
    <source>
        <dbReference type="Proteomes" id="UP000824136"/>
    </source>
</evidence>